<dbReference type="InterPro" id="IPR054504">
    <property type="entry name" value="PWWP_KDM3B"/>
</dbReference>
<dbReference type="Pfam" id="PF22988">
    <property type="entry name" value="PWWP_KDM3B"/>
    <property type="match status" value="1"/>
</dbReference>
<protein>
    <recommendedName>
        <fullName evidence="1">Lysine-specific demethylase 3B PWWP domain-containing protein</fullName>
    </recommendedName>
</protein>
<organism evidence="2 3">
    <name type="scientific">Halocaridina rubra</name>
    <name type="common">Hawaiian red shrimp</name>
    <dbReference type="NCBI Taxonomy" id="373956"/>
    <lineage>
        <taxon>Eukaryota</taxon>
        <taxon>Metazoa</taxon>
        <taxon>Ecdysozoa</taxon>
        <taxon>Arthropoda</taxon>
        <taxon>Crustacea</taxon>
        <taxon>Multicrustacea</taxon>
        <taxon>Malacostraca</taxon>
        <taxon>Eumalacostraca</taxon>
        <taxon>Eucarida</taxon>
        <taxon>Decapoda</taxon>
        <taxon>Pleocyemata</taxon>
        <taxon>Caridea</taxon>
        <taxon>Atyoidea</taxon>
        <taxon>Atyidae</taxon>
        <taxon>Halocaridina</taxon>
    </lineage>
</organism>
<reference evidence="2 3" key="1">
    <citation type="submission" date="2023-11" db="EMBL/GenBank/DDBJ databases">
        <title>Halocaridina rubra genome assembly.</title>
        <authorList>
            <person name="Smith C."/>
        </authorList>
    </citation>
    <scope>NUCLEOTIDE SEQUENCE [LARGE SCALE GENOMIC DNA]</scope>
    <source>
        <strain evidence="2">EP-1</strain>
        <tissue evidence="2">Whole</tissue>
    </source>
</reference>
<keyword evidence="3" id="KW-1185">Reference proteome</keyword>
<evidence type="ECO:0000313" key="3">
    <source>
        <dbReference type="Proteomes" id="UP001381693"/>
    </source>
</evidence>
<evidence type="ECO:0000259" key="1">
    <source>
        <dbReference type="Pfam" id="PF22988"/>
    </source>
</evidence>
<sequence length="127" mass="15009">MQQSKANSSSFDVTLTLSIKIIFNSLKGCRLKVLVEYDDVEWQRREWVHVYRGQVFQIFLLERTLAWATRKHPTKIRAPPVLWPALVYIPLVDQAGISEHKYRPVEYLVDRSLDYHDYSQVQPYQVS</sequence>
<dbReference type="AlphaFoldDB" id="A0AAN8X1B5"/>
<gene>
    <name evidence="2" type="ORF">SK128_020975</name>
</gene>
<feature type="domain" description="Lysine-specific demethylase 3B PWWP" evidence="1">
    <location>
        <begin position="59"/>
        <end position="125"/>
    </location>
</feature>
<comment type="caution">
    <text evidence="2">The sequence shown here is derived from an EMBL/GenBank/DDBJ whole genome shotgun (WGS) entry which is preliminary data.</text>
</comment>
<dbReference type="Proteomes" id="UP001381693">
    <property type="component" value="Unassembled WGS sequence"/>
</dbReference>
<accession>A0AAN8X1B5</accession>
<proteinExistence type="predicted"/>
<name>A0AAN8X1B5_HALRR</name>
<evidence type="ECO:0000313" key="2">
    <source>
        <dbReference type="EMBL" id="KAK7075837.1"/>
    </source>
</evidence>
<dbReference type="EMBL" id="JAXCGZ010010073">
    <property type="protein sequence ID" value="KAK7075837.1"/>
    <property type="molecule type" value="Genomic_DNA"/>
</dbReference>